<feature type="region of interest" description="Disordered" evidence="1">
    <location>
        <begin position="1"/>
        <end position="49"/>
    </location>
</feature>
<accession>A0AA35YER2</accession>
<gene>
    <name evidence="2" type="ORF">LSALG_LOCUS11774</name>
</gene>
<reference evidence="2" key="1">
    <citation type="submission" date="2023-04" db="EMBL/GenBank/DDBJ databases">
        <authorList>
            <person name="Vijverberg K."/>
            <person name="Xiong W."/>
            <person name="Schranz E."/>
        </authorList>
    </citation>
    <scope>NUCLEOTIDE SEQUENCE</scope>
</reference>
<keyword evidence="3" id="KW-1185">Reference proteome</keyword>
<dbReference type="EMBL" id="OX465078">
    <property type="protein sequence ID" value="CAI9271503.1"/>
    <property type="molecule type" value="Genomic_DNA"/>
</dbReference>
<evidence type="ECO:0000313" key="2">
    <source>
        <dbReference type="EMBL" id="CAI9271503.1"/>
    </source>
</evidence>
<proteinExistence type="predicted"/>
<name>A0AA35YER2_LACSI</name>
<protein>
    <submittedName>
        <fullName evidence="2">Uncharacterized protein</fullName>
    </submittedName>
</protein>
<organism evidence="2 3">
    <name type="scientific">Lactuca saligna</name>
    <name type="common">Willowleaf lettuce</name>
    <dbReference type="NCBI Taxonomy" id="75948"/>
    <lineage>
        <taxon>Eukaryota</taxon>
        <taxon>Viridiplantae</taxon>
        <taxon>Streptophyta</taxon>
        <taxon>Embryophyta</taxon>
        <taxon>Tracheophyta</taxon>
        <taxon>Spermatophyta</taxon>
        <taxon>Magnoliopsida</taxon>
        <taxon>eudicotyledons</taxon>
        <taxon>Gunneridae</taxon>
        <taxon>Pentapetalae</taxon>
        <taxon>asterids</taxon>
        <taxon>campanulids</taxon>
        <taxon>Asterales</taxon>
        <taxon>Asteraceae</taxon>
        <taxon>Cichorioideae</taxon>
        <taxon>Cichorieae</taxon>
        <taxon>Lactucinae</taxon>
        <taxon>Lactuca</taxon>
    </lineage>
</organism>
<dbReference type="AlphaFoldDB" id="A0AA35YER2"/>
<feature type="compositionally biased region" description="Acidic residues" evidence="1">
    <location>
        <begin position="1"/>
        <end position="12"/>
    </location>
</feature>
<feature type="compositionally biased region" description="Basic and acidic residues" evidence="1">
    <location>
        <begin position="19"/>
        <end position="42"/>
    </location>
</feature>
<sequence>MPAYDIEYEQDDGTQVYELDTKDGQSKDIDYNSHSDSEEKNQKHSSYKVTYEEGPDTIAKAEDRLFGRSCPREGGIKCSLLEESKAEVNDKLWEEIIRYFEVDETGKQFVMNRLGILLRNSIRKLYTTYIKPHLGNSKKRGEIHVRYRAIITKKDDWNKFMTYTHSE</sequence>
<evidence type="ECO:0000256" key="1">
    <source>
        <dbReference type="SAM" id="MobiDB-lite"/>
    </source>
</evidence>
<evidence type="ECO:0000313" key="3">
    <source>
        <dbReference type="Proteomes" id="UP001177003"/>
    </source>
</evidence>
<dbReference type="Proteomes" id="UP001177003">
    <property type="component" value="Chromosome 2"/>
</dbReference>